<dbReference type="RefSeq" id="WP_120809865.1">
    <property type="nucleotide sequence ID" value="NZ_RBID01000011.1"/>
</dbReference>
<dbReference type="EMBL" id="RBID01000011">
    <property type="protein sequence ID" value="RKQ61231.1"/>
    <property type="molecule type" value="Genomic_DNA"/>
</dbReference>
<name>A0A495BK11_VOGIN</name>
<dbReference type="InterPro" id="IPR035198">
    <property type="entry name" value="SU10_MCP"/>
</dbReference>
<dbReference type="Pfam" id="PF17236">
    <property type="entry name" value="SU10_MCP"/>
    <property type="match status" value="1"/>
</dbReference>
<evidence type="ECO:0000313" key="2">
    <source>
        <dbReference type="Proteomes" id="UP000279384"/>
    </source>
</evidence>
<protein>
    <recommendedName>
        <fullName evidence="3">Head protein</fullName>
    </recommendedName>
</protein>
<sequence>MAAPSNTTLTYQSVGNREDLTDVIYNIAPTETPFLSMCGTTEATSTKHEWQTDDLAPAANNKQVEGDDAAAAAASPTVRVDNQTQISSKTVSVSGTQDAVSSAGRKKELAYQVSKRGKEIKRDMEFALTQNTTAIAGDSATARQLRGLEGWIATNNSLGATGVAPNPINNTAPTDGTQRAFTESLLKDVLQKCWNNGGDPDVIMVGGTQKQVFSTFDGGATKQTDSKDKKVVATVDIYVSDFGTLKVVPNRFQRARTAFALQSDMWEVAYLRRFKTEPLAKTGDSEKRMLLAEYTLKAKNEKSSGAVRDLS</sequence>
<dbReference type="Proteomes" id="UP000279384">
    <property type="component" value="Unassembled WGS sequence"/>
</dbReference>
<evidence type="ECO:0000313" key="1">
    <source>
        <dbReference type="EMBL" id="RKQ61231.1"/>
    </source>
</evidence>
<dbReference type="AlphaFoldDB" id="A0A495BK11"/>
<gene>
    <name evidence="1" type="ORF">C8E02_0998</name>
</gene>
<accession>A0A495BK11</accession>
<evidence type="ECO:0008006" key="3">
    <source>
        <dbReference type="Google" id="ProtNLM"/>
    </source>
</evidence>
<organism evidence="1 2">
    <name type="scientific">Vogesella indigofera</name>
    <name type="common">Pseudomonas indigofera</name>
    <dbReference type="NCBI Taxonomy" id="45465"/>
    <lineage>
        <taxon>Bacteria</taxon>
        <taxon>Pseudomonadati</taxon>
        <taxon>Pseudomonadota</taxon>
        <taxon>Betaproteobacteria</taxon>
        <taxon>Neisseriales</taxon>
        <taxon>Chromobacteriaceae</taxon>
        <taxon>Vogesella</taxon>
    </lineage>
</organism>
<proteinExistence type="predicted"/>
<reference evidence="1 2" key="1">
    <citation type="submission" date="2018-10" db="EMBL/GenBank/DDBJ databases">
        <title>Genomic Encyclopedia of Type Strains, Phase IV (KMG-IV): sequencing the most valuable type-strain genomes for metagenomic binning, comparative biology and taxonomic classification.</title>
        <authorList>
            <person name="Goeker M."/>
        </authorList>
    </citation>
    <scope>NUCLEOTIDE SEQUENCE [LARGE SCALE GENOMIC DNA]</scope>
    <source>
        <strain evidence="1 2">DSM 3303</strain>
    </source>
</reference>
<comment type="caution">
    <text evidence="1">The sequence shown here is derived from an EMBL/GenBank/DDBJ whole genome shotgun (WGS) entry which is preliminary data.</text>
</comment>